<dbReference type="Gene3D" id="3.30.70.330">
    <property type="match status" value="1"/>
</dbReference>
<evidence type="ECO:0000259" key="4">
    <source>
        <dbReference type="PROSITE" id="PS50102"/>
    </source>
</evidence>
<evidence type="ECO:0000256" key="3">
    <source>
        <dbReference type="SAM" id="MobiDB-lite"/>
    </source>
</evidence>
<feature type="domain" description="RRM" evidence="4">
    <location>
        <begin position="218"/>
        <end position="292"/>
    </location>
</feature>
<dbReference type="GeneID" id="108009484"/>
<dbReference type="Pfam" id="PF00076">
    <property type="entry name" value="RRM_1"/>
    <property type="match status" value="1"/>
</dbReference>
<dbReference type="AlphaFoldDB" id="A0AB39Z6N1"/>
<sequence>MDSKRAALDTGDGPVAKRSDIGSSSRESSPGDGNQISLAKHVAPFTGNGCSASLESYLYDTTPAGSQLLSWSAAADGPTSDNDAELEKITRANRKPDPAKMSRRELAKQRREHTLKALALERELTSKPGQSAASVVLLIRFPDPEITGPMLASLSKEIRDVVLPASVAPRYCLVHLRPGADVEATIRDINKARFGTGFLRAEVKPFSDEEQAEFIDPCSLYVSNIPFNMTTSAIKAYFASAMRVDIGVLKREKRARYAFVRYASPEQTMEAFKELIESPLNSRILTVRYRRLRKRSGMPMVQCTSSFQTIPSPSIDDDNADCKLISPPPVESIVISDSDNCSDSSGNGKSGSKRKTKISKQEKEIQKLKRQMAEYGAIIKNLQVGQSCLGTSFIPDLTPKTEPCVNPSACIMGSNAVPLMRDIKQECAYLGIPDNSSSDIIPASKPTAPPLDDSPKKSKTTCFGRMFSGPFRRRKSAKQTADKYEALGASPEKDARLEELYAQLECDPDP</sequence>
<evidence type="ECO:0000256" key="1">
    <source>
        <dbReference type="ARBA" id="ARBA00022884"/>
    </source>
</evidence>
<dbReference type="RefSeq" id="XP_036669712.2">
    <property type="nucleotide sequence ID" value="XM_036813817.3"/>
</dbReference>
<accession>A0AB39Z6N1</accession>
<evidence type="ECO:0000313" key="6">
    <source>
        <dbReference type="RefSeq" id="XP_016929365.2"/>
    </source>
</evidence>
<evidence type="ECO:0000313" key="5">
    <source>
        <dbReference type="Proteomes" id="UP001652628"/>
    </source>
</evidence>
<dbReference type="InterPro" id="IPR000504">
    <property type="entry name" value="RRM_dom"/>
</dbReference>
<feature type="region of interest" description="Disordered" evidence="3">
    <location>
        <begin position="440"/>
        <end position="492"/>
    </location>
</feature>
<evidence type="ECO:0000313" key="7">
    <source>
        <dbReference type="RefSeq" id="XP_036669712.2"/>
    </source>
</evidence>
<keyword evidence="5" id="KW-1185">Reference proteome</keyword>
<keyword evidence="1 2" id="KW-0694">RNA-binding</keyword>
<proteinExistence type="predicted"/>
<dbReference type="CTD" id="37947"/>
<feature type="compositionally biased region" description="Basic and acidic residues" evidence="3">
    <location>
        <begin position="480"/>
        <end position="492"/>
    </location>
</feature>
<dbReference type="InterPro" id="IPR012677">
    <property type="entry name" value="Nucleotide-bd_a/b_plait_sf"/>
</dbReference>
<dbReference type="Proteomes" id="UP001652628">
    <property type="component" value="Chromosome 2R"/>
</dbReference>
<feature type="compositionally biased region" description="Low complexity" evidence="3">
    <location>
        <begin position="336"/>
        <end position="347"/>
    </location>
</feature>
<reference evidence="6 7" key="1">
    <citation type="submission" date="2025-05" db="UniProtKB">
        <authorList>
            <consortium name="RefSeq"/>
        </authorList>
    </citation>
    <scope>IDENTIFICATION</scope>
</reference>
<dbReference type="SUPFAM" id="SSF54928">
    <property type="entry name" value="RNA-binding domain, RBD"/>
    <property type="match status" value="1"/>
</dbReference>
<evidence type="ECO:0000256" key="2">
    <source>
        <dbReference type="PROSITE-ProRule" id="PRU00176"/>
    </source>
</evidence>
<feature type="region of interest" description="Disordered" evidence="3">
    <location>
        <begin position="334"/>
        <end position="363"/>
    </location>
</feature>
<dbReference type="GO" id="GO:0003723">
    <property type="term" value="F:RNA binding"/>
    <property type="evidence" value="ECO:0007669"/>
    <property type="project" value="UniProtKB-UniRule"/>
</dbReference>
<dbReference type="PROSITE" id="PS50102">
    <property type="entry name" value="RRM"/>
    <property type="match status" value="1"/>
</dbReference>
<dbReference type="RefSeq" id="XP_016929365.2">
    <property type="nucleotide sequence ID" value="XM_017073876.4"/>
</dbReference>
<dbReference type="CDD" id="cd00590">
    <property type="entry name" value="RRM_SF"/>
    <property type="match status" value="1"/>
</dbReference>
<protein>
    <submittedName>
        <fullName evidence="6 7">Protein painting of fourth isoform X1</fullName>
    </submittedName>
</protein>
<dbReference type="SMART" id="SM00360">
    <property type="entry name" value="RRM"/>
    <property type="match status" value="1"/>
</dbReference>
<organism evidence="5 6">
    <name type="scientific">Drosophila suzukii</name>
    <name type="common">Spotted-wing drosophila fruit fly</name>
    <dbReference type="NCBI Taxonomy" id="28584"/>
    <lineage>
        <taxon>Eukaryota</taxon>
        <taxon>Metazoa</taxon>
        <taxon>Ecdysozoa</taxon>
        <taxon>Arthropoda</taxon>
        <taxon>Hexapoda</taxon>
        <taxon>Insecta</taxon>
        <taxon>Pterygota</taxon>
        <taxon>Neoptera</taxon>
        <taxon>Endopterygota</taxon>
        <taxon>Diptera</taxon>
        <taxon>Brachycera</taxon>
        <taxon>Muscomorpha</taxon>
        <taxon>Ephydroidea</taxon>
        <taxon>Drosophilidae</taxon>
        <taxon>Drosophila</taxon>
        <taxon>Sophophora</taxon>
    </lineage>
</organism>
<feature type="region of interest" description="Disordered" evidence="3">
    <location>
        <begin position="1"/>
        <end position="40"/>
    </location>
</feature>
<name>A0AB39Z6N1_DROSZ</name>
<feature type="compositionally biased region" description="Low complexity" evidence="3">
    <location>
        <begin position="21"/>
        <end position="33"/>
    </location>
</feature>
<dbReference type="InterPro" id="IPR035979">
    <property type="entry name" value="RBD_domain_sf"/>
</dbReference>
<gene>
    <name evidence="6 7" type="primary">Pof</name>
</gene>